<dbReference type="PRINTS" id="PR00837">
    <property type="entry name" value="V5TPXLIKE"/>
</dbReference>
<dbReference type="SMART" id="SM00198">
    <property type="entry name" value="SCP"/>
    <property type="match status" value="1"/>
</dbReference>
<name>A0A507R2L7_MONPU</name>
<evidence type="ECO:0000313" key="5">
    <source>
        <dbReference type="Proteomes" id="UP000319663"/>
    </source>
</evidence>
<keyword evidence="2" id="KW-0732">Signal</keyword>
<sequence>MKSSVLLGLLCAAGALASPLDKRVYVTDVVVVTVTTTVTDEPTAAPTSTAVTSVVVTSEPVQKIPAPAPTSSQAPAPAPAPLVASEQPAPEQPAPVAVSSSSTSTSFSSETTQSSTASASSSAWTFSSAATFSQTLAPVPAPATTLSTTTAAPAPTSPLASGYQSLILYNHNIHRSNHSVDSLTWSADLEASAQALAQKCVYQHDTSINGGGYGQNIGYGISADNIGEMITNLMYNNEEGYFSPYYGQSQPSMADFDKWGHFTQIVWKGTTQVGCATVICNGLGNVDSSSPLPFTVCNYSPPGNYDGEYADNVLEPLGQPFYAVSA</sequence>
<evidence type="ECO:0000256" key="2">
    <source>
        <dbReference type="SAM" id="SignalP"/>
    </source>
</evidence>
<feature type="chain" id="PRO_5021453583" description="SCP domain-containing protein" evidence="2">
    <location>
        <begin position="18"/>
        <end position="326"/>
    </location>
</feature>
<keyword evidence="5" id="KW-1185">Reference proteome</keyword>
<dbReference type="Pfam" id="PF00188">
    <property type="entry name" value="CAP"/>
    <property type="match status" value="1"/>
</dbReference>
<comment type="caution">
    <text evidence="4">The sequence shown here is derived from an EMBL/GenBank/DDBJ whole genome shotgun (WGS) entry which is preliminary data.</text>
</comment>
<accession>A0A507R2L7</accession>
<dbReference type="Gene3D" id="3.40.33.10">
    <property type="entry name" value="CAP"/>
    <property type="match status" value="1"/>
</dbReference>
<feature type="region of interest" description="Disordered" evidence="1">
    <location>
        <begin position="63"/>
        <end position="120"/>
    </location>
</feature>
<organism evidence="4 5">
    <name type="scientific">Monascus purpureus</name>
    <name type="common">Red mold</name>
    <name type="synonym">Monascus anka</name>
    <dbReference type="NCBI Taxonomy" id="5098"/>
    <lineage>
        <taxon>Eukaryota</taxon>
        <taxon>Fungi</taxon>
        <taxon>Dikarya</taxon>
        <taxon>Ascomycota</taxon>
        <taxon>Pezizomycotina</taxon>
        <taxon>Eurotiomycetes</taxon>
        <taxon>Eurotiomycetidae</taxon>
        <taxon>Eurotiales</taxon>
        <taxon>Aspergillaceae</taxon>
        <taxon>Monascus</taxon>
    </lineage>
</organism>
<dbReference type="InterPro" id="IPR018244">
    <property type="entry name" value="Allrgn_V5/Tpx1_CS"/>
</dbReference>
<dbReference type="FunFam" id="3.40.33.10:FF:000018">
    <property type="entry name" value="SCP-like extracellular protein, putative"/>
    <property type="match status" value="1"/>
</dbReference>
<proteinExistence type="predicted"/>
<dbReference type="PANTHER" id="PTHR10334">
    <property type="entry name" value="CYSTEINE-RICH SECRETORY PROTEIN-RELATED"/>
    <property type="match status" value="1"/>
</dbReference>
<dbReference type="OrthoDB" id="337038at2759"/>
<dbReference type="InterPro" id="IPR001283">
    <property type="entry name" value="CRISP-related"/>
</dbReference>
<dbReference type="AlphaFoldDB" id="A0A507R2L7"/>
<dbReference type="PROSITE" id="PS01009">
    <property type="entry name" value="CRISP_1"/>
    <property type="match status" value="1"/>
</dbReference>
<reference evidence="4 5" key="1">
    <citation type="submission" date="2019-06" db="EMBL/GenBank/DDBJ databases">
        <title>Wine fermentation using esterase from Monascus purpureus.</title>
        <authorList>
            <person name="Geng C."/>
            <person name="Zhang Y."/>
        </authorList>
    </citation>
    <scope>NUCLEOTIDE SEQUENCE [LARGE SCALE GENOMIC DNA]</scope>
    <source>
        <strain evidence="4">HQ1</strain>
    </source>
</reference>
<protein>
    <recommendedName>
        <fullName evidence="3">SCP domain-containing protein</fullName>
    </recommendedName>
</protein>
<dbReference type="CDD" id="cd05380">
    <property type="entry name" value="CAP_euk"/>
    <property type="match status" value="1"/>
</dbReference>
<gene>
    <name evidence="4" type="ORF">MPDQ_003799</name>
</gene>
<feature type="domain" description="SCP" evidence="3">
    <location>
        <begin position="162"/>
        <end position="307"/>
    </location>
</feature>
<dbReference type="GO" id="GO:0005576">
    <property type="term" value="C:extracellular region"/>
    <property type="evidence" value="ECO:0007669"/>
    <property type="project" value="InterPro"/>
</dbReference>
<dbReference type="STRING" id="5098.A0A507R2L7"/>
<dbReference type="InterPro" id="IPR002413">
    <property type="entry name" value="V5_allergen-like"/>
</dbReference>
<dbReference type="InterPro" id="IPR014044">
    <property type="entry name" value="CAP_dom"/>
</dbReference>
<evidence type="ECO:0000259" key="3">
    <source>
        <dbReference type="SMART" id="SM00198"/>
    </source>
</evidence>
<dbReference type="EMBL" id="VIFY01000024">
    <property type="protein sequence ID" value="TQB75003.1"/>
    <property type="molecule type" value="Genomic_DNA"/>
</dbReference>
<dbReference type="Proteomes" id="UP000319663">
    <property type="component" value="Unassembled WGS sequence"/>
</dbReference>
<feature type="signal peptide" evidence="2">
    <location>
        <begin position="1"/>
        <end position="17"/>
    </location>
</feature>
<dbReference type="InterPro" id="IPR035940">
    <property type="entry name" value="CAP_sf"/>
</dbReference>
<evidence type="ECO:0000256" key="1">
    <source>
        <dbReference type="SAM" id="MobiDB-lite"/>
    </source>
</evidence>
<evidence type="ECO:0000313" key="4">
    <source>
        <dbReference type="EMBL" id="TQB75003.1"/>
    </source>
</evidence>
<dbReference type="SUPFAM" id="SSF55797">
    <property type="entry name" value="PR-1-like"/>
    <property type="match status" value="1"/>
</dbReference>
<dbReference type="PRINTS" id="PR00838">
    <property type="entry name" value="V5ALLERGEN"/>
</dbReference>
<feature type="compositionally biased region" description="Low complexity" evidence="1">
    <location>
        <begin position="69"/>
        <end position="120"/>
    </location>
</feature>